<feature type="transmembrane region" description="Helical" evidence="1">
    <location>
        <begin position="230"/>
        <end position="253"/>
    </location>
</feature>
<name>A0A7H0VA72_9FLAO</name>
<feature type="transmembrane region" description="Helical" evidence="1">
    <location>
        <begin position="128"/>
        <end position="147"/>
    </location>
</feature>
<evidence type="ECO:0000256" key="1">
    <source>
        <dbReference type="SAM" id="Phobius"/>
    </source>
</evidence>
<feature type="transmembrane region" description="Helical" evidence="1">
    <location>
        <begin position="368"/>
        <end position="387"/>
    </location>
</feature>
<keyword evidence="1" id="KW-0472">Membrane</keyword>
<reference evidence="2 3" key="1">
    <citation type="submission" date="2020-08" db="EMBL/GenBank/DDBJ databases">
        <title>Croceimicrobium hydrocarbonivorans gen. nov., sp. nov., a novel marine bacterium isolated from a bacterial consortium that degrades polyethylene terephthalate.</title>
        <authorList>
            <person name="Liu R."/>
        </authorList>
    </citation>
    <scope>NUCLEOTIDE SEQUENCE [LARGE SCALE GENOMIC DNA]</scope>
    <source>
        <strain evidence="2 3">A20-9</strain>
    </source>
</reference>
<keyword evidence="1" id="KW-1133">Transmembrane helix</keyword>
<dbReference type="RefSeq" id="WP_210757186.1">
    <property type="nucleotide sequence ID" value="NZ_CP060139.1"/>
</dbReference>
<dbReference type="Proteomes" id="UP000516305">
    <property type="component" value="Chromosome"/>
</dbReference>
<dbReference type="KEGG" id="chyd:H4K34_09495"/>
<dbReference type="AlphaFoldDB" id="A0A7H0VA72"/>
<gene>
    <name evidence="2" type="ORF">H4K34_09495</name>
</gene>
<feature type="transmembrane region" description="Helical" evidence="1">
    <location>
        <begin position="303"/>
        <end position="324"/>
    </location>
</feature>
<feature type="transmembrane region" description="Helical" evidence="1">
    <location>
        <begin position="273"/>
        <end position="291"/>
    </location>
</feature>
<feature type="transmembrane region" description="Helical" evidence="1">
    <location>
        <begin position="7"/>
        <end position="33"/>
    </location>
</feature>
<feature type="transmembrane region" description="Helical" evidence="1">
    <location>
        <begin position="172"/>
        <end position="191"/>
    </location>
</feature>
<feature type="transmembrane region" description="Helical" evidence="1">
    <location>
        <begin position="336"/>
        <end position="356"/>
    </location>
</feature>
<evidence type="ECO:0000313" key="3">
    <source>
        <dbReference type="Proteomes" id="UP000516305"/>
    </source>
</evidence>
<dbReference type="InterPro" id="IPR025291">
    <property type="entry name" value="DUF4153"/>
</dbReference>
<protein>
    <submittedName>
        <fullName evidence="2">DUF4173 domain-containing protein</fullName>
    </submittedName>
</protein>
<keyword evidence="1" id="KW-0812">Transmembrane</keyword>
<keyword evidence="3" id="KW-1185">Reference proteome</keyword>
<accession>A0A7H0VA72</accession>
<feature type="transmembrane region" description="Helical" evidence="1">
    <location>
        <begin position="53"/>
        <end position="81"/>
    </location>
</feature>
<proteinExistence type="predicted"/>
<dbReference type="Pfam" id="PF13687">
    <property type="entry name" value="DUF4153"/>
    <property type="match status" value="1"/>
</dbReference>
<evidence type="ECO:0000313" key="2">
    <source>
        <dbReference type="EMBL" id="QNR22620.1"/>
    </source>
</evidence>
<sequence length="489" mass="57185">MRNATFLFLWLLYYLLFWEEGTGINLVLFGLLVSLSSKALQKQWKLRQGEWPYILSFFATAYAVMAYNSALGIFAFCIINFSYQSFLWGPKLSVLEHFSHGFIRIFNFQKALLPEPAYGPPSGRRAFAVLRLSILPLVIFGLFFALFRAGNPMFKEWTNDFTGLFTQLFEDFSWGLFWFMLLGFFILRSFFLRNKSWPLSFQPGDFIQRKPGSKKQKSFSSLALKREYRMALLVFLSLNILLLIVNVIDIRWYWFGFDMPSYFSLKEFLHEGVAYLIASLILAAAVVFYFFRRNLNFYPGNKSLKLLAQIWLIQNAVLSISVLLRTKYYIDFHGLAYGRILVLSILSIVLVGLFLLNRKLSEARNYSYVFRHVSLYSLLLIAGLSLWDMDSTIVRHNLSHGRINEIDVDNYLRLNSRVLPIIYANLDRIEEQINAHQSNDVRWIQYYDIEEFSRALDTRKEVFLKGEAKQSSWSWNWADAKSRKSLASL</sequence>
<dbReference type="EMBL" id="CP060139">
    <property type="protein sequence ID" value="QNR22620.1"/>
    <property type="molecule type" value="Genomic_DNA"/>
</dbReference>
<organism evidence="2 3">
    <name type="scientific">Croceimicrobium hydrocarbonivorans</name>
    <dbReference type="NCBI Taxonomy" id="2761580"/>
    <lineage>
        <taxon>Bacteria</taxon>
        <taxon>Pseudomonadati</taxon>
        <taxon>Bacteroidota</taxon>
        <taxon>Flavobacteriia</taxon>
        <taxon>Flavobacteriales</taxon>
        <taxon>Owenweeksiaceae</taxon>
        <taxon>Croceimicrobium</taxon>
    </lineage>
</organism>